<keyword evidence="2" id="KW-1185">Reference proteome</keyword>
<gene>
    <name evidence="1" type="ORF">LLUT_LOCUS28973</name>
</gene>
<dbReference type="EMBL" id="CAXHTB010000020">
    <property type="protein sequence ID" value="CAL0327913.1"/>
    <property type="molecule type" value="Genomic_DNA"/>
</dbReference>
<evidence type="ECO:0000313" key="2">
    <source>
        <dbReference type="Proteomes" id="UP001497480"/>
    </source>
</evidence>
<comment type="caution">
    <text evidence="1">The sequence shown here is derived from an EMBL/GenBank/DDBJ whole genome shotgun (WGS) entry which is preliminary data.</text>
</comment>
<accession>A0AAV1Y449</accession>
<dbReference type="Proteomes" id="UP001497480">
    <property type="component" value="Unassembled WGS sequence"/>
</dbReference>
<organism evidence="1 2">
    <name type="scientific">Lupinus luteus</name>
    <name type="common">European yellow lupine</name>
    <dbReference type="NCBI Taxonomy" id="3873"/>
    <lineage>
        <taxon>Eukaryota</taxon>
        <taxon>Viridiplantae</taxon>
        <taxon>Streptophyta</taxon>
        <taxon>Embryophyta</taxon>
        <taxon>Tracheophyta</taxon>
        <taxon>Spermatophyta</taxon>
        <taxon>Magnoliopsida</taxon>
        <taxon>eudicotyledons</taxon>
        <taxon>Gunneridae</taxon>
        <taxon>Pentapetalae</taxon>
        <taxon>rosids</taxon>
        <taxon>fabids</taxon>
        <taxon>Fabales</taxon>
        <taxon>Fabaceae</taxon>
        <taxon>Papilionoideae</taxon>
        <taxon>50 kb inversion clade</taxon>
        <taxon>genistoids sensu lato</taxon>
        <taxon>core genistoids</taxon>
        <taxon>Genisteae</taxon>
        <taxon>Lupinus</taxon>
    </lineage>
</organism>
<evidence type="ECO:0000313" key="1">
    <source>
        <dbReference type="EMBL" id="CAL0327913.1"/>
    </source>
</evidence>
<proteinExistence type="predicted"/>
<reference evidence="1 2" key="1">
    <citation type="submission" date="2024-03" db="EMBL/GenBank/DDBJ databases">
        <authorList>
            <person name="Martinez-Hernandez J."/>
        </authorList>
    </citation>
    <scope>NUCLEOTIDE SEQUENCE [LARGE SCALE GENOMIC DNA]</scope>
</reference>
<dbReference type="AlphaFoldDB" id="A0AAV1Y449"/>
<name>A0AAV1Y449_LUPLU</name>
<sequence>MGAMTFRTEIYMNTRDVQPYLHLGLWENIELTCTAQLLPSPLKASSSSAQLLPSLLKASSSLLKKLIEKENTKEGEGKDERKTGHGRLHFKLLTAKNGLARMRQRDLIKWHVNQENEKNSTMEEAAGKKAHNIEAIIEKVWIDRRSIKIFLSGCPSINDLKIILYFLVYFERKNKNFQTTANSHLSKFSCRHKGRSGDCYNYEVEISAPNRQKAKVEQLLLLFLFCDIHFLS</sequence>
<protein>
    <submittedName>
        <fullName evidence="1">Uncharacterized protein</fullName>
    </submittedName>
</protein>